<dbReference type="InterPro" id="IPR052169">
    <property type="entry name" value="CW_Biosynth-Accessory"/>
</dbReference>
<keyword evidence="2" id="KW-0472">Membrane</keyword>
<dbReference type="EMBL" id="CBBD010000052">
    <property type="protein sequence ID" value="CDA11363.1"/>
    <property type="molecule type" value="Genomic_DNA"/>
</dbReference>
<evidence type="ECO:0000313" key="4">
    <source>
        <dbReference type="EMBL" id="CDA11363.1"/>
    </source>
</evidence>
<dbReference type="RefSeq" id="WP_022072480.1">
    <property type="nucleotide sequence ID" value="NZ_HF999329.1"/>
</dbReference>
<keyword evidence="2" id="KW-1133">Transmembrane helix</keyword>
<evidence type="ECO:0000313" key="5">
    <source>
        <dbReference type="Proteomes" id="UP000017980"/>
    </source>
</evidence>
<feature type="transmembrane region" description="Helical" evidence="2">
    <location>
        <begin position="16"/>
        <end position="33"/>
    </location>
</feature>
<dbReference type="SMART" id="SM00854">
    <property type="entry name" value="PGA_cap"/>
    <property type="match status" value="1"/>
</dbReference>
<dbReference type="PANTHER" id="PTHR33393">
    <property type="entry name" value="POLYGLUTAMINE SYNTHESIS ACCESSORY PROTEIN RV0574C-RELATED"/>
    <property type="match status" value="1"/>
</dbReference>
<dbReference type="CDD" id="cd07381">
    <property type="entry name" value="MPP_CapA"/>
    <property type="match status" value="1"/>
</dbReference>
<name>R5X6Q9_9FIRM</name>
<feature type="domain" description="Capsule synthesis protein CapA" evidence="3">
    <location>
        <begin position="63"/>
        <end position="326"/>
    </location>
</feature>
<gene>
    <name evidence="4" type="ORF">BN488_02390</name>
</gene>
<evidence type="ECO:0000256" key="1">
    <source>
        <dbReference type="ARBA" id="ARBA00005662"/>
    </source>
</evidence>
<dbReference type="AlphaFoldDB" id="R5X6Q9"/>
<dbReference type="Pfam" id="PF09587">
    <property type="entry name" value="PGA_cap"/>
    <property type="match status" value="1"/>
</dbReference>
<dbReference type="PANTHER" id="PTHR33393:SF12">
    <property type="entry name" value="CAPSULE BIOSYNTHESIS PROTEIN CAPA"/>
    <property type="match status" value="1"/>
</dbReference>
<proteinExistence type="inferred from homology"/>
<dbReference type="InterPro" id="IPR029052">
    <property type="entry name" value="Metallo-depent_PP-like"/>
</dbReference>
<sequence length="423" mass="47667">MGIKKDQNKGKLSKQWKILIILVAIVLVIFGYFKMFNRSENIVESNKTSEVTKVTDNKTYSASLLACGDVMAHMPQLKAQYNASTKKYSFDNNYKYVKKYIKNADLAMANLETTLCGDDVYAYSSYPTFNTPDALADSLKNVGFDLLSTINNHSFDMSSLGVERTLSTLKKKGFDTVGTREKKSDDEYIIENVNGIKLGITAYSYGEIKNGTKYLNGIKVSDEKNDLMNVFDISDVDTAFNTIYSTVKKYQKDTDMQIVIIHWGDEYSRTPSKFQTELAQKLCDAGIDIIIGSHPHVVQPVETIKSTDGKKETLVVYSLGNYISNQRREVLSMYTEDGLMVDIDIEKKGNNEATVKKVKCIPTWVDKYQNGSKTVYEIIPIAGNILEKASYVNSSYLKQSYKNTSELIETDDKISVIKSPFKK</sequence>
<dbReference type="Proteomes" id="UP000017980">
    <property type="component" value="Unassembled WGS sequence"/>
</dbReference>
<reference evidence="4" key="1">
    <citation type="submission" date="2012-11" db="EMBL/GenBank/DDBJ databases">
        <title>Dependencies among metagenomic species, viruses, plasmids and units of genetic variation.</title>
        <authorList>
            <person name="Nielsen H.B."/>
            <person name="Almeida M."/>
            <person name="Juncker A.S."/>
            <person name="Rasmussen S."/>
            <person name="Li J."/>
            <person name="Sunagawa S."/>
            <person name="Plichta D."/>
            <person name="Gautier L."/>
            <person name="Le Chatelier E."/>
            <person name="Peletier E."/>
            <person name="Bonde I."/>
            <person name="Nielsen T."/>
            <person name="Manichanh C."/>
            <person name="Arumugam M."/>
            <person name="Batto J."/>
            <person name="Santos M.B.Q.D."/>
            <person name="Blom N."/>
            <person name="Borruel N."/>
            <person name="Burgdorf K.S."/>
            <person name="Boumezbeur F."/>
            <person name="Casellas F."/>
            <person name="Dore J."/>
            <person name="Guarner F."/>
            <person name="Hansen T."/>
            <person name="Hildebrand F."/>
            <person name="Kaas R.S."/>
            <person name="Kennedy S."/>
            <person name="Kristiansen K."/>
            <person name="Kultima J.R."/>
            <person name="Leonard P."/>
            <person name="Levenez F."/>
            <person name="Lund O."/>
            <person name="Moumen B."/>
            <person name="Le Paslier D."/>
            <person name="Pons N."/>
            <person name="Pedersen O."/>
            <person name="Prifti E."/>
            <person name="Qin J."/>
            <person name="Raes J."/>
            <person name="Tap J."/>
            <person name="Tims S."/>
            <person name="Ussery D.W."/>
            <person name="Yamada T."/>
            <person name="MetaHit consortium"/>
            <person name="Renault P."/>
            <person name="Sicheritz-Ponten T."/>
            <person name="Bork P."/>
            <person name="Wang J."/>
            <person name="Brunak S."/>
            <person name="Ehrlich S.D."/>
        </authorList>
    </citation>
    <scope>NUCLEOTIDE SEQUENCE [LARGE SCALE GENOMIC DNA]</scope>
</reference>
<organism evidence="4 5">
    <name type="scientific">Intestinibacter bartlettii CAG:1329</name>
    <dbReference type="NCBI Taxonomy" id="1263063"/>
    <lineage>
        <taxon>Bacteria</taxon>
        <taxon>Bacillati</taxon>
        <taxon>Bacillota</taxon>
        <taxon>Clostridia</taxon>
        <taxon>Peptostreptococcales</taxon>
        <taxon>Peptostreptococcaceae</taxon>
        <taxon>Intestinibacter</taxon>
    </lineage>
</organism>
<evidence type="ECO:0000256" key="2">
    <source>
        <dbReference type="SAM" id="Phobius"/>
    </source>
</evidence>
<dbReference type="SUPFAM" id="SSF56300">
    <property type="entry name" value="Metallo-dependent phosphatases"/>
    <property type="match status" value="1"/>
</dbReference>
<protein>
    <submittedName>
        <fullName evidence="4">Bacterial capsule synthesis protein</fullName>
    </submittedName>
</protein>
<comment type="similarity">
    <text evidence="1">Belongs to the CapA family.</text>
</comment>
<accession>R5X6Q9</accession>
<dbReference type="Gene3D" id="3.60.21.10">
    <property type="match status" value="1"/>
</dbReference>
<dbReference type="InterPro" id="IPR019079">
    <property type="entry name" value="Capsule_synth_CapA"/>
</dbReference>
<keyword evidence="2" id="KW-0812">Transmembrane</keyword>
<comment type="caution">
    <text evidence="4">The sequence shown here is derived from an EMBL/GenBank/DDBJ whole genome shotgun (WGS) entry which is preliminary data.</text>
</comment>
<evidence type="ECO:0000259" key="3">
    <source>
        <dbReference type="SMART" id="SM00854"/>
    </source>
</evidence>